<dbReference type="PANTHER" id="PTHR45011:SF1">
    <property type="entry name" value="DAP3-BINDING CELL DEATH ENHANCER 1"/>
    <property type="match status" value="1"/>
</dbReference>
<dbReference type="EMBL" id="BEXD01004318">
    <property type="protein sequence ID" value="GBC09666.1"/>
    <property type="molecule type" value="Genomic_DNA"/>
</dbReference>
<dbReference type="SUPFAM" id="SSF81901">
    <property type="entry name" value="HCP-like"/>
    <property type="match status" value="1"/>
</dbReference>
<dbReference type="STRING" id="94130.A0A2Z6S338"/>
<dbReference type="AlphaFoldDB" id="A0A2Z6S338"/>
<sequence>MVAEYNLGKCYENGNGIKKDERKALIYYKKSADQEYFDAQFQQTKAFELFKTAADQGHSYAQFELENCYFNEIGTEVDKIKPFKTYKRATDKRHKIAQINLDFQFGHCCVNDVRSEINREKEFELYNVAYTSYQKEDSNKHVYYEAILGFKKRSLTKSGDYKSAMEHGNITS</sequence>
<dbReference type="SMART" id="SM00671">
    <property type="entry name" value="SEL1"/>
    <property type="match status" value="2"/>
</dbReference>
<protein>
    <recommendedName>
        <fullName evidence="3">HCP-like protein</fullName>
    </recommendedName>
</protein>
<name>A0A2Z6S338_9GLOM</name>
<gene>
    <name evidence="1" type="ORF">RclHR1_09020004</name>
</gene>
<dbReference type="InterPro" id="IPR052748">
    <property type="entry name" value="ISR_Activator"/>
</dbReference>
<evidence type="ECO:0000313" key="2">
    <source>
        <dbReference type="Proteomes" id="UP000247702"/>
    </source>
</evidence>
<dbReference type="PANTHER" id="PTHR45011">
    <property type="entry name" value="DAP3-BINDING CELL DEATH ENHANCER 1"/>
    <property type="match status" value="1"/>
</dbReference>
<evidence type="ECO:0008006" key="3">
    <source>
        <dbReference type="Google" id="ProtNLM"/>
    </source>
</evidence>
<dbReference type="InterPro" id="IPR006597">
    <property type="entry name" value="Sel1-like"/>
</dbReference>
<dbReference type="Pfam" id="PF08238">
    <property type="entry name" value="Sel1"/>
    <property type="match status" value="2"/>
</dbReference>
<reference evidence="1 2" key="1">
    <citation type="submission" date="2017-11" db="EMBL/GenBank/DDBJ databases">
        <title>The genome of Rhizophagus clarus HR1 reveals common genetic basis of auxotrophy among arbuscular mycorrhizal fungi.</title>
        <authorList>
            <person name="Kobayashi Y."/>
        </authorList>
    </citation>
    <scope>NUCLEOTIDE SEQUENCE [LARGE SCALE GENOMIC DNA]</scope>
    <source>
        <strain evidence="1 2">HR1</strain>
    </source>
</reference>
<dbReference type="InterPro" id="IPR011990">
    <property type="entry name" value="TPR-like_helical_dom_sf"/>
</dbReference>
<organism evidence="1 2">
    <name type="scientific">Rhizophagus clarus</name>
    <dbReference type="NCBI Taxonomy" id="94130"/>
    <lineage>
        <taxon>Eukaryota</taxon>
        <taxon>Fungi</taxon>
        <taxon>Fungi incertae sedis</taxon>
        <taxon>Mucoromycota</taxon>
        <taxon>Glomeromycotina</taxon>
        <taxon>Glomeromycetes</taxon>
        <taxon>Glomerales</taxon>
        <taxon>Glomeraceae</taxon>
        <taxon>Rhizophagus</taxon>
    </lineage>
</organism>
<accession>A0A2Z6S338</accession>
<comment type="caution">
    <text evidence="1">The sequence shown here is derived from an EMBL/GenBank/DDBJ whole genome shotgun (WGS) entry which is preliminary data.</text>
</comment>
<proteinExistence type="predicted"/>
<keyword evidence="2" id="KW-1185">Reference proteome</keyword>
<evidence type="ECO:0000313" key="1">
    <source>
        <dbReference type="EMBL" id="GBC09666.1"/>
    </source>
</evidence>
<dbReference type="Proteomes" id="UP000247702">
    <property type="component" value="Unassembled WGS sequence"/>
</dbReference>
<dbReference type="Gene3D" id="1.25.40.10">
    <property type="entry name" value="Tetratricopeptide repeat domain"/>
    <property type="match status" value="2"/>
</dbReference>